<evidence type="ECO:0000313" key="9">
    <source>
        <dbReference type="Proteomes" id="UP000235965"/>
    </source>
</evidence>
<dbReference type="Proteomes" id="UP000235965">
    <property type="component" value="Unassembled WGS sequence"/>
</dbReference>
<organism evidence="8 9">
    <name type="scientific">Cryptotermes secundus</name>
    <dbReference type="NCBI Taxonomy" id="105785"/>
    <lineage>
        <taxon>Eukaryota</taxon>
        <taxon>Metazoa</taxon>
        <taxon>Ecdysozoa</taxon>
        <taxon>Arthropoda</taxon>
        <taxon>Hexapoda</taxon>
        <taxon>Insecta</taxon>
        <taxon>Pterygota</taxon>
        <taxon>Neoptera</taxon>
        <taxon>Polyneoptera</taxon>
        <taxon>Dictyoptera</taxon>
        <taxon>Blattodea</taxon>
        <taxon>Blattoidea</taxon>
        <taxon>Termitoidae</taxon>
        <taxon>Kalotermitidae</taxon>
        <taxon>Cryptotermitinae</taxon>
        <taxon>Cryptotermes</taxon>
    </lineage>
</organism>
<reference evidence="8 9" key="1">
    <citation type="submission" date="2017-12" db="EMBL/GenBank/DDBJ databases">
        <title>Hemimetabolous genomes reveal molecular basis of termite eusociality.</title>
        <authorList>
            <person name="Harrison M.C."/>
            <person name="Jongepier E."/>
            <person name="Robertson H.M."/>
            <person name="Arning N."/>
            <person name="Bitard-Feildel T."/>
            <person name="Chao H."/>
            <person name="Childers C.P."/>
            <person name="Dinh H."/>
            <person name="Doddapaneni H."/>
            <person name="Dugan S."/>
            <person name="Gowin J."/>
            <person name="Greiner C."/>
            <person name="Han Y."/>
            <person name="Hu H."/>
            <person name="Hughes D.S.T."/>
            <person name="Huylmans A.-K."/>
            <person name="Kemena C."/>
            <person name="Kremer L.P.M."/>
            <person name="Lee S.L."/>
            <person name="Lopez-Ezquerra A."/>
            <person name="Mallet L."/>
            <person name="Monroy-Kuhn J.M."/>
            <person name="Moser A."/>
            <person name="Murali S.C."/>
            <person name="Muzny D.M."/>
            <person name="Otani S."/>
            <person name="Piulachs M.-D."/>
            <person name="Poelchau M."/>
            <person name="Qu J."/>
            <person name="Schaub F."/>
            <person name="Wada-Katsumata A."/>
            <person name="Worley K.C."/>
            <person name="Xie Q."/>
            <person name="Ylla G."/>
            <person name="Poulsen M."/>
            <person name="Gibbs R.A."/>
            <person name="Schal C."/>
            <person name="Richards S."/>
            <person name="Belles X."/>
            <person name="Korb J."/>
            <person name="Bornberg-Bauer E."/>
        </authorList>
    </citation>
    <scope>NUCLEOTIDE SEQUENCE [LARGE SCALE GENOMIC DNA]</scope>
    <source>
        <tissue evidence="8">Whole body</tissue>
    </source>
</reference>
<name>A0A2J7QSJ9_9NEOP</name>
<dbReference type="Gene3D" id="1.20.1250.20">
    <property type="entry name" value="MFS general substrate transporter like domains"/>
    <property type="match status" value="1"/>
</dbReference>
<keyword evidence="2 6" id="KW-0812">Transmembrane</keyword>
<feature type="transmembrane region" description="Helical" evidence="6">
    <location>
        <begin position="438"/>
        <end position="455"/>
    </location>
</feature>
<feature type="transmembrane region" description="Helical" evidence="6">
    <location>
        <begin position="407"/>
        <end position="426"/>
    </location>
</feature>
<feature type="transmembrane region" description="Helical" evidence="6">
    <location>
        <begin position="26"/>
        <end position="51"/>
    </location>
</feature>
<dbReference type="SUPFAM" id="SSF103473">
    <property type="entry name" value="MFS general substrate transporter"/>
    <property type="match status" value="1"/>
</dbReference>
<dbReference type="STRING" id="105785.A0A2J7QSJ9"/>
<protein>
    <submittedName>
        <fullName evidence="8">Organic cation transporter protein</fullName>
    </submittedName>
</protein>
<comment type="subcellular location">
    <subcellularLocation>
        <location evidence="1">Membrane</location>
        <topology evidence="1">Multi-pass membrane protein</topology>
    </subcellularLocation>
</comment>
<keyword evidence="4 6" id="KW-0472">Membrane</keyword>
<dbReference type="Pfam" id="PF00083">
    <property type="entry name" value="Sugar_tr"/>
    <property type="match status" value="1"/>
</dbReference>
<proteinExistence type="predicted"/>
<dbReference type="GO" id="GO:0016020">
    <property type="term" value="C:membrane"/>
    <property type="evidence" value="ECO:0007669"/>
    <property type="project" value="UniProtKB-SubCell"/>
</dbReference>
<dbReference type="GO" id="GO:0022857">
    <property type="term" value="F:transmembrane transporter activity"/>
    <property type="evidence" value="ECO:0007669"/>
    <property type="project" value="InterPro"/>
</dbReference>
<feature type="transmembrane region" description="Helical" evidence="6">
    <location>
        <begin position="204"/>
        <end position="225"/>
    </location>
</feature>
<feature type="transmembrane region" description="Helical" evidence="6">
    <location>
        <begin position="378"/>
        <end position="395"/>
    </location>
</feature>
<keyword evidence="3 6" id="KW-1133">Transmembrane helix</keyword>
<evidence type="ECO:0000256" key="3">
    <source>
        <dbReference type="ARBA" id="ARBA00022989"/>
    </source>
</evidence>
<sequence>MSSDTMPPSQDGLEAAIEEIGGRKKWIWIIFCVISMPGVFNIWHLTAYVFLGQALPHWCAVPELQATNWTSEQIRTISSPGGISGDSCEIVNWNYTILAALSYEEALNYISNVNYPGQYECDSWSYEGNGIVSEWDLVCSRTPLKSTVQMTVSLGKFLGALVFGFVADKWGRKRSFAISCILYIIAGPVAAFAPHYLVFCFARLALGMAGSGTFNCGFTLLTEFITKKHRTLLGILYNMPYPLGMMLLPLIALYIENWRMLQLALSVPTVILIFHIWFLPESPRWLISQDRREEAWKIVKRFSKKSEMMRLLTLGAQSNPVEKSDAPEKSPVPAAANTNTTNSTTDKSTEHVLWYKRTITALKKLFAIFANSELRKRLLICYFAWCVTAMTYYSLALNADNFTADRYLYVAVAGGVEAVSYILPIPMMRWTGRRTTSVLLYIISGAALLSILAIPEDMTDTIMSVAMIGRLCIGAVYSVIILQTSELFPTVNRNTAVGTSSTMSHLGSLSAPYIVDLLGAQAWYIPSTICGAAVLIAGLLVLMLPETKDKEICDTVEEIMERSSRDKVSLRNCWPF</sequence>
<feature type="transmembrane region" description="Helical" evidence="6">
    <location>
        <begin position="261"/>
        <end position="279"/>
    </location>
</feature>
<feature type="region of interest" description="Disordered" evidence="5">
    <location>
        <begin position="318"/>
        <end position="345"/>
    </location>
</feature>
<evidence type="ECO:0000256" key="1">
    <source>
        <dbReference type="ARBA" id="ARBA00004141"/>
    </source>
</evidence>
<evidence type="ECO:0000259" key="7">
    <source>
        <dbReference type="PROSITE" id="PS50850"/>
    </source>
</evidence>
<feature type="transmembrane region" description="Helical" evidence="6">
    <location>
        <begin position="232"/>
        <end position="255"/>
    </location>
</feature>
<dbReference type="OrthoDB" id="2544694at2759"/>
<dbReference type="InParanoid" id="A0A2J7QSJ9"/>
<evidence type="ECO:0000256" key="5">
    <source>
        <dbReference type="SAM" id="MobiDB-lite"/>
    </source>
</evidence>
<dbReference type="CDD" id="cd17317">
    <property type="entry name" value="MFS_SLC22"/>
    <property type="match status" value="1"/>
</dbReference>
<dbReference type="AlphaFoldDB" id="A0A2J7QSJ9"/>
<evidence type="ECO:0000256" key="4">
    <source>
        <dbReference type="ARBA" id="ARBA00023136"/>
    </source>
</evidence>
<dbReference type="InterPro" id="IPR036259">
    <property type="entry name" value="MFS_trans_sf"/>
</dbReference>
<keyword evidence="9" id="KW-1185">Reference proteome</keyword>
<dbReference type="EMBL" id="NEVH01011876">
    <property type="protein sequence ID" value="PNF31545.1"/>
    <property type="molecule type" value="Genomic_DNA"/>
</dbReference>
<comment type="caution">
    <text evidence="8">The sequence shown here is derived from an EMBL/GenBank/DDBJ whole genome shotgun (WGS) entry which is preliminary data.</text>
</comment>
<dbReference type="PANTHER" id="PTHR24064">
    <property type="entry name" value="SOLUTE CARRIER FAMILY 22 MEMBER"/>
    <property type="match status" value="1"/>
</dbReference>
<dbReference type="PROSITE" id="PS50850">
    <property type="entry name" value="MFS"/>
    <property type="match status" value="1"/>
</dbReference>
<dbReference type="InterPro" id="IPR005828">
    <property type="entry name" value="MFS_sugar_transport-like"/>
</dbReference>
<evidence type="ECO:0000313" key="8">
    <source>
        <dbReference type="EMBL" id="PNF31545.1"/>
    </source>
</evidence>
<feature type="domain" description="Major facilitator superfamily (MFS) profile" evidence="7">
    <location>
        <begin position="97"/>
        <end position="549"/>
    </location>
</feature>
<feature type="transmembrane region" description="Helical" evidence="6">
    <location>
        <begin position="147"/>
        <end position="167"/>
    </location>
</feature>
<feature type="transmembrane region" description="Helical" evidence="6">
    <location>
        <begin position="521"/>
        <end position="542"/>
    </location>
</feature>
<feature type="transmembrane region" description="Helical" evidence="6">
    <location>
        <begin position="176"/>
        <end position="198"/>
    </location>
</feature>
<accession>A0A2J7QSJ9</accession>
<gene>
    <name evidence="8" type="ORF">B7P43_G00782</name>
</gene>
<feature type="compositionally biased region" description="Low complexity" evidence="5">
    <location>
        <begin position="334"/>
        <end position="345"/>
    </location>
</feature>
<evidence type="ECO:0000256" key="6">
    <source>
        <dbReference type="SAM" id="Phobius"/>
    </source>
</evidence>
<dbReference type="InterPro" id="IPR020846">
    <property type="entry name" value="MFS_dom"/>
</dbReference>
<evidence type="ECO:0000256" key="2">
    <source>
        <dbReference type="ARBA" id="ARBA00022692"/>
    </source>
</evidence>